<organism evidence="1 2">
    <name type="scientific">Vibrio penaeicida</name>
    <dbReference type="NCBI Taxonomy" id="104609"/>
    <lineage>
        <taxon>Bacteria</taxon>
        <taxon>Pseudomonadati</taxon>
        <taxon>Pseudomonadota</taxon>
        <taxon>Gammaproteobacteria</taxon>
        <taxon>Vibrionales</taxon>
        <taxon>Vibrionaceae</taxon>
        <taxon>Vibrio</taxon>
    </lineage>
</organism>
<sequence>MKSHIEIAKDAVELVLPSVKKLFERTNRKELHIVIMDPRLKPWECSFDQAILFQTSLGTPEEWTIPFDEFARNKAQQAWRNARPNIHNQTTQTSSLREGDLLFFGSFVHGDIVVACSGVEQWYDMLISGWIAVAFEQLCMSEYQKNKTDNPTQSFKN</sequence>
<comment type="caution">
    <text evidence="1">The sequence shown here is derived from an EMBL/GenBank/DDBJ whole genome shotgun (WGS) entry which is preliminary data.</text>
</comment>
<dbReference type="RefSeq" id="WP_126607454.1">
    <property type="nucleotide sequence ID" value="NZ_AP025146.1"/>
</dbReference>
<dbReference type="AlphaFoldDB" id="A0AAV5NLD3"/>
<protein>
    <submittedName>
        <fullName evidence="1">Uncharacterized protein</fullName>
    </submittedName>
</protein>
<proteinExistence type="predicted"/>
<name>A0AAV5NLD3_9VIBR</name>
<accession>A0AAV5NLD3</accession>
<evidence type="ECO:0000313" key="1">
    <source>
        <dbReference type="EMBL" id="GLQ71018.1"/>
    </source>
</evidence>
<dbReference type="Proteomes" id="UP001156690">
    <property type="component" value="Unassembled WGS sequence"/>
</dbReference>
<reference evidence="2" key="1">
    <citation type="journal article" date="2019" name="Int. J. Syst. Evol. Microbiol.">
        <title>The Global Catalogue of Microorganisms (GCM) 10K type strain sequencing project: providing services to taxonomists for standard genome sequencing and annotation.</title>
        <authorList>
            <consortium name="The Broad Institute Genomics Platform"/>
            <consortium name="The Broad Institute Genome Sequencing Center for Infectious Disease"/>
            <person name="Wu L."/>
            <person name="Ma J."/>
        </authorList>
    </citation>
    <scope>NUCLEOTIDE SEQUENCE [LARGE SCALE GENOMIC DNA]</scope>
    <source>
        <strain evidence="2">NBRC 15640</strain>
    </source>
</reference>
<dbReference type="EMBL" id="BSNX01000003">
    <property type="protein sequence ID" value="GLQ71018.1"/>
    <property type="molecule type" value="Genomic_DNA"/>
</dbReference>
<evidence type="ECO:0000313" key="2">
    <source>
        <dbReference type="Proteomes" id="UP001156690"/>
    </source>
</evidence>
<gene>
    <name evidence="1" type="ORF">GCM10007932_03780</name>
</gene>
<keyword evidence="2" id="KW-1185">Reference proteome</keyword>